<accession>A0A1W6DX37</accession>
<evidence type="ECO:0000313" key="2">
    <source>
        <dbReference type="Proteomes" id="UP000223906"/>
    </source>
</evidence>
<proteinExistence type="predicted"/>
<gene>
    <name evidence="1" type="ORF">LAV_00202</name>
</gene>
<sequence>MANMSDAIAQIHAARRLVQRIMAPGETVDRVDMLDFLAESEVFLVEDCGHRARYWKPGDEEGA</sequence>
<organism evidence="1 2">
    <name type="scientific">Sphingobium phage Lacusarx</name>
    <dbReference type="NCBI Taxonomy" id="1980139"/>
    <lineage>
        <taxon>Viruses</taxon>
        <taxon>Duplodnaviria</taxon>
        <taxon>Heunggongvirae</taxon>
        <taxon>Uroviricota</taxon>
        <taxon>Caudoviricetes</taxon>
        <taxon>Lacusarxvirus</taxon>
        <taxon>Lacusarxvirus lacusarx</taxon>
    </lineage>
</organism>
<name>A0A1W6DX37_9CAUD</name>
<dbReference type="Proteomes" id="UP000223906">
    <property type="component" value="Segment"/>
</dbReference>
<keyword evidence="2" id="KW-1185">Reference proteome</keyword>
<evidence type="ECO:0000313" key="1">
    <source>
        <dbReference type="EMBL" id="ARK07577.1"/>
    </source>
</evidence>
<reference evidence="1 2" key="1">
    <citation type="submission" date="2017-02" db="EMBL/GenBank/DDBJ databases">
        <title>The first characterized phage against a member of the ecologically important #sphingomonads reveals high dissimilarity against all other known phages.</title>
        <authorList>
            <person name="Nielsen T.K."/>
            <person name="Carstens A.B."/>
            <person name="Kot W."/>
            <person name="Lametsch R."/>
            <person name="Neve H."/>
            <person name="Hansen L.H."/>
        </authorList>
    </citation>
    <scope>NUCLEOTIDE SEQUENCE [LARGE SCALE GENOMIC DNA]</scope>
</reference>
<protein>
    <submittedName>
        <fullName evidence="1">Uncharacterized protein</fullName>
    </submittedName>
</protein>
<dbReference type="EMBL" id="KY629563">
    <property type="protein sequence ID" value="ARK07577.1"/>
    <property type="molecule type" value="Genomic_DNA"/>
</dbReference>